<dbReference type="PRINTS" id="PR00069">
    <property type="entry name" value="ALDKETRDTASE"/>
</dbReference>
<accession>A0A146KTJ0</accession>
<dbReference type="InterPro" id="IPR020471">
    <property type="entry name" value="AKR"/>
</dbReference>
<evidence type="ECO:0000256" key="3">
    <source>
        <dbReference type="ARBA" id="ARBA00023002"/>
    </source>
</evidence>
<name>A0A146KTJ0_LYGHE</name>
<dbReference type="EMBL" id="GDHC01020429">
    <property type="protein sequence ID" value="JAP98199.1"/>
    <property type="molecule type" value="Transcribed_RNA"/>
</dbReference>
<dbReference type="PANTHER" id="PTHR11732">
    <property type="entry name" value="ALDO/KETO REDUCTASE"/>
    <property type="match status" value="1"/>
</dbReference>
<evidence type="ECO:0000313" key="8">
    <source>
        <dbReference type="EMBL" id="JAP98199.1"/>
    </source>
</evidence>
<dbReference type="PROSITE" id="PS00798">
    <property type="entry name" value="ALDOKETO_REDUCTASE_1"/>
    <property type="match status" value="1"/>
</dbReference>
<dbReference type="Gene3D" id="3.20.20.100">
    <property type="entry name" value="NADP-dependent oxidoreductase domain"/>
    <property type="match status" value="1"/>
</dbReference>
<sequence>ASHHQQQYNRHFGCPGYSNEMSFNHSKGGYTHGLSPQSVLVGKNIRLPIIGIGTGPGNDDETQLIIDAALEAGYRLIDTARSYDSEEPVGKVLKRWFDSGRLKREAVFITTKCHITHFRPEHIEKSIDKSLEALQLDYVDLFLAHNPVGLQYVESGFPMGPDGDVLVDMNTDIIANWKVMESLVDKGKTKTIGLSNFNVKQVKRIIDSARIKPVNNQIELYVYLQQPKLVKYCKNNGLTLCAYGPLGAPYLKDSSMSSDQGGNCQTPMQDPVVLEIAKKYGKSPGQVLLRFLVQSGIAVIPRSSKPERVKQNIDIFDFELSENDYNKLKALEKGEAGRQLGKNASLKKHPEYPFDS</sequence>
<dbReference type="InterPro" id="IPR018170">
    <property type="entry name" value="Aldo/ket_reductase_CS"/>
</dbReference>
<dbReference type="InterPro" id="IPR023210">
    <property type="entry name" value="NADP_OxRdtase_dom"/>
</dbReference>
<dbReference type="FunFam" id="3.20.20.100:FF:000006">
    <property type="entry name" value="Aldo-keto reductase family 1 member A1"/>
    <property type="match status" value="1"/>
</dbReference>
<gene>
    <name evidence="8" type="primary">akr1a1a_1</name>
    <name evidence="8" type="ORF">g.56539</name>
</gene>
<evidence type="ECO:0000256" key="6">
    <source>
        <dbReference type="PIRSR" id="PIRSR000097-3"/>
    </source>
</evidence>
<evidence type="ECO:0000256" key="1">
    <source>
        <dbReference type="ARBA" id="ARBA00007905"/>
    </source>
</evidence>
<evidence type="ECO:0000259" key="7">
    <source>
        <dbReference type="Pfam" id="PF00248"/>
    </source>
</evidence>
<dbReference type="AlphaFoldDB" id="A0A146KTJ0"/>
<dbReference type="Pfam" id="PF00248">
    <property type="entry name" value="Aldo_ket_red"/>
    <property type="match status" value="1"/>
</dbReference>
<proteinExistence type="inferred from homology"/>
<evidence type="ECO:0000256" key="5">
    <source>
        <dbReference type="PIRSR" id="PIRSR000097-2"/>
    </source>
</evidence>
<organism evidence="8">
    <name type="scientific">Lygus hesperus</name>
    <name type="common">Western plant bug</name>
    <dbReference type="NCBI Taxonomy" id="30085"/>
    <lineage>
        <taxon>Eukaryota</taxon>
        <taxon>Metazoa</taxon>
        <taxon>Ecdysozoa</taxon>
        <taxon>Arthropoda</taxon>
        <taxon>Hexapoda</taxon>
        <taxon>Insecta</taxon>
        <taxon>Pterygota</taxon>
        <taxon>Neoptera</taxon>
        <taxon>Paraneoptera</taxon>
        <taxon>Hemiptera</taxon>
        <taxon>Heteroptera</taxon>
        <taxon>Panheteroptera</taxon>
        <taxon>Cimicomorpha</taxon>
        <taxon>Miridae</taxon>
        <taxon>Mirini</taxon>
        <taxon>Lygus</taxon>
    </lineage>
</organism>
<feature type="site" description="Lowers pKa of active site Tyr" evidence="6">
    <location>
        <position position="112"/>
    </location>
</feature>
<feature type="domain" description="NADP-dependent oxidoreductase" evidence="7">
    <location>
        <begin position="52"/>
        <end position="332"/>
    </location>
</feature>
<dbReference type="GO" id="GO:0016491">
    <property type="term" value="F:oxidoreductase activity"/>
    <property type="evidence" value="ECO:0007669"/>
    <property type="project" value="UniProtKB-KW"/>
</dbReference>
<keyword evidence="2" id="KW-0521">NADP</keyword>
<feature type="active site" description="Proton donor" evidence="4">
    <location>
        <position position="83"/>
    </location>
</feature>
<reference evidence="8" key="1">
    <citation type="journal article" date="2016" name="Gigascience">
        <title>De novo construction of an expanded transcriptome assembly for the western tarnished plant bug, Lygus hesperus.</title>
        <authorList>
            <person name="Tassone E.E."/>
            <person name="Geib S.M."/>
            <person name="Hall B."/>
            <person name="Fabrick J.A."/>
            <person name="Brent C.S."/>
            <person name="Hull J.J."/>
        </authorList>
    </citation>
    <scope>NUCLEOTIDE SEQUENCE</scope>
</reference>
<dbReference type="PIRSF" id="PIRSF000097">
    <property type="entry name" value="AKR"/>
    <property type="match status" value="1"/>
</dbReference>
<feature type="binding site" evidence="5">
    <location>
        <position position="145"/>
    </location>
    <ligand>
        <name>substrate</name>
    </ligand>
</feature>
<dbReference type="SUPFAM" id="SSF51430">
    <property type="entry name" value="NAD(P)-linked oxidoreductase"/>
    <property type="match status" value="1"/>
</dbReference>
<keyword evidence="3" id="KW-0560">Oxidoreductase</keyword>
<dbReference type="PROSITE" id="PS00062">
    <property type="entry name" value="ALDOKETO_REDUCTASE_2"/>
    <property type="match status" value="1"/>
</dbReference>
<protein>
    <submittedName>
        <fullName evidence="8">Alcohol dehydrogenase [NADP(+)] A</fullName>
    </submittedName>
</protein>
<evidence type="ECO:0000256" key="2">
    <source>
        <dbReference type="ARBA" id="ARBA00022857"/>
    </source>
</evidence>
<evidence type="ECO:0000256" key="4">
    <source>
        <dbReference type="PIRSR" id="PIRSR000097-1"/>
    </source>
</evidence>
<dbReference type="InterPro" id="IPR036812">
    <property type="entry name" value="NAD(P)_OxRdtase_dom_sf"/>
</dbReference>
<comment type="similarity">
    <text evidence="1">Belongs to the aldo/keto reductase family.</text>
</comment>
<feature type="non-terminal residue" evidence="8">
    <location>
        <position position="1"/>
    </location>
</feature>